<protein>
    <submittedName>
        <fullName evidence="1">Helix-turn-helix transcriptional regulator</fullName>
    </submittedName>
</protein>
<gene>
    <name evidence="1" type="ORF">KB874_20935</name>
</gene>
<name>A0A8J7WF81_9RHOB</name>
<dbReference type="Gene3D" id="1.10.260.40">
    <property type="entry name" value="lambda repressor-like DNA-binding domains"/>
    <property type="match status" value="1"/>
</dbReference>
<dbReference type="Proteomes" id="UP000681356">
    <property type="component" value="Unassembled WGS sequence"/>
</dbReference>
<evidence type="ECO:0000313" key="1">
    <source>
        <dbReference type="EMBL" id="MBS0126550.1"/>
    </source>
</evidence>
<proteinExistence type="predicted"/>
<accession>A0A8J7WF81</accession>
<dbReference type="AlphaFoldDB" id="A0A8J7WF81"/>
<dbReference type="InterPro" id="IPR010982">
    <property type="entry name" value="Lambda_DNA-bd_dom_sf"/>
</dbReference>
<reference evidence="1" key="1">
    <citation type="submission" date="2021-04" db="EMBL/GenBank/DDBJ databases">
        <authorList>
            <person name="Yoon J."/>
        </authorList>
    </citation>
    <scope>NUCLEOTIDE SEQUENCE</scope>
    <source>
        <strain evidence="1">KMU-90</strain>
    </source>
</reference>
<comment type="caution">
    <text evidence="1">The sequence shown here is derived from an EMBL/GenBank/DDBJ whole genome shotgun (WGS) entry which is preliminary data.</text>
</comment>
<organism evidence="1 2">
    <name type="scientific">Thetidibacter halocola</name>
    <dbReference type="NCBI Taxonomy" id="2827239"/>
    <lineage>
        <taxon>Bacteria</taxon>
        <taxon>Pseudomonadati</taxon>
        <taxon>Pseudomonadota</taxon>
        <taxon>Alphaproteobacteria</taxon>
        <taxon>Rhodobacterales</taxon>
        <taxon>Roseobacteraceae</taxon>
        <taxon>Thetidibacter</taxon>
    </lineage>
</organism>
<keyword evidence="2" id="KW-1185">Reference proteome</keyword>
<sequence>MTKRTHPHAETRLAKFIDRRILELAPRKSQRDIALEAGFKTPNVVSMIKSGATKLPLDRVPAMAAALEVDPRHLFNLALEQVGLETTLKATRDIFNVIVTQNEAAWLEEIRDASDHTDPRLTQRARAAIRGIFGK</sequence>
<dbReference type="RefSeq" id="WP_212538510.1">
    <property type="nucleotide sequence ID" value="NZ_JAGTUU010000010.1"/>
</dbReference>
<dbReference type="SUPFAM" id="SSF47413">
    <property type="entry name" value="lambda repressor-like DNA-binding domains"/>
    <property type="match status" value="1"/>
</dbReference>
<evidence type="ECO:0000313" key="2">
    <source>
        <dbReference type="Proteomes" id="UP000681356"/>
    </source>
</evidence>
<dbReference type="GO" id="GO:0003677">
    <property type="term" value="F:DNA binding"/>
    <property type="evidence" value="ECO:0007669"/>
    <property type="project" value="InterPro"/>
</dbReference>
<dbReference type="EMBL" id="JAGTUU010000010">
    <property type="protein sequence ID" value="MBS0126550.1"/>
    <property type="molecule type" value="Genomic_DNA"/>
</dbReference>